<dbReference type="SUPFAM" id="SSF55961">
    <property type="entry name" value="Bet v1-like"/>
    <property type="match status" value="2"/>
</dbReference>
<gene>
    <name evidence="3" type="ORF">H8K36_09915</name>
</gene>
<dbReference type="PANTHER" id="PTHR36929">
    <property type="entry name" value="ATTACHMENT SUBUNIT, PUTATIVE-RELATED"/>
    <property type="match status" value="1"/>
</dbReference>
<proteinExistence type="inferred from homology"/>
<dbReference type="Proteomes" id="UP000627446">
    <property type="component" value="Unassembled WGS sequence"/>
</dbReference>
<feature type="domain" description="Activator of Hsp90 ATPase homologue 1/2-like C-terminal" evidence="2">
    <location>
        <begin position="169"/>
        <end position="317"/>
    </location>
</feature>
<dbReference type="Pfam" id="PF08327">
    <property type="entry name" value="AHSA1"/>
    <property type="match status" value="2"/>
</dbReference>
<dbReference type="CDD" id="cd08894">
    <property type="entry name" value="SRPBCC_CalC_Aha1-like_1"/>
    <property type="match status" value="1"/>
</dbReference>
<dbReference type="RefSeq" id="WP_186915823.1">
    <property type="nucleotide sequence ID" value="NZ_JACOFZ010000002.1"/>
</dbReference>
<evidence type="ECO:0000259" key="2">
    <source>
        <dbReference type="Pfam" id="PF08327"/>
    </source>
</evidence>
<comment type="similarity">
    <text evidence="1">Belongs to the AHA1 family.</text>
</comment>
<sequence length="319" mass="36599">MSATKTKPQANEIYLERIYDAPVEIVWDAWVDPVQAAHWWGPRGFTLTTHSKELRVGGQWRYTMHGPDGTDYPNIATYHEIDEHRSLVYDHGATDDTPPLFRVTVYFTAIGKKTLMEMTMSLATAEAATQTRQFIKQAGGESTWDRFAEYLGAQIEHKERFVINRSFAAPIDLMYDMWTKAEHFSKWLPPTGFTMSFMRADLHEGGSSFYKMTNGSNITMYGRASYLEMSKSNRLVYTQQFCDEHENISRHPMAPTWPETMQTTVEFTAEGDSQTRVTVTWEPVGDFTDAELQAFINERRGMTMGWTGSFDKLEILLNA</sequence>
<dbReference type="CDD" id="cd07814">
    <property type="entry name" value="SRPBCC_CalC_Aha1-like"/>
    <property type="match status" value="1"/>
</dbReference>
<dbReference type="Gene3D" id="3.30.530.20">
    <property type="match status" value="2"/>
</dbReference>
<evidence type="ECO:0000313" key="4">
    <source>
        <dbReference type="Proteomes" id="UP000627446"/>
    </source>
</evidence>
<protein>
    <submittedName>
        <fullName evidence="3">SRPBCC domain-containing protein</fullName>
    </submittedName>
</protein>
<dbReference type="EMBL" id="JACOFZ010000002">
    <property type="protein sequence ID" value="MBC3881688.1"/>
    <property type="molecule type" value="Genomic_DNA"/>
</dbReference>
<evidence type="ECO:0000256" key="1">
    <source>
        <dbReference type="ARBA" id="ARBA00006817"/>
    </source>
</evidence>
<feature type="domain" description="Activator of Hsp90 ATPase homologue 1/2-like C-terminal" evidence="2">
    <location>
        <begin position="20"/>
        <end position="152"/>
    </location>
</feature>
<organism evidence="3 4">
    <name type="scientific">Undibacterium nitidum</name>
    <dbReference type="NCBI Taxonomy" id="2762298"/>
    <lineage>
        <taxon>Bacteria</taxon>
        <taxon>Pseudomonadati</taxon>
        <taxon>Pseudomonadota</taxon>
        <taxon>Betaproteobacteria</taxon>
        <taxon>Burkholderiales</taxon>
        <taxon>Oxalobacteraceae</taxon>
        <taxon>Undibacterium</taxon>
    </lineage>
</organism>
<reference evidence="3" key="1">
    <citation type="submission" date="2020-08" db="EMBL/GenBank/DDBJ databases">
        <title>Novel species isolated from subtropical streams in China.</title>
        <authorList>
            <person name="Lu H."/>
        </authorList>
    </citation>
    <scope>NUCLEOTIDE SEQUENCE</scope>
    <source>
        <strain evidence="3">LX22W</strain>
    </source>
</reference>
<dbReference type="InterPro" id="IPR023393">
    <property type="entry name" value="START-like_dom_sf"/>
</dbReference>
<dbReference type="InterPro" id="IPR013538">
    <property type="entry name" value="ASHA1/2-like_C"/>
</dbReference>
<accession>A0A923KPD8</accession>
<comment type="caution">
    <text evidence="3">The sequence shown here is derived from an EMBL/GenBank/DDBJ whole genome shotgun (WGS) entry which is preliminary data.</text>
</comment>
<keyword evidence="4" id="KW-1185">Reference proteome</keyword>
<dbReference type="AlphaFoldDB" id="A0A923KPD8"/>
<evidence type="ECO:0000313" key="3">
    <source>
        <dbReference type="EMBL" id="MBC3881688.1"/>
    </source>
</evidence>
<name>A0A923KPD8_9BURK</name>
<dbReference type="PANTHER" id="PTHR36929:SF5">
    <property type="entry name" value="BLR6751 PROTEIN"/>
    <property type="match status" value="1"/>
</dbReference>